<dbReference type="GO" id="GO:0008320">
    <property type="term" value="F:protein transmembrane transporter activity"/>
    <property type="evidence" value="ECO:0007669"/>
    <property type="project" value="UniProtKB-UniRule"/>
</dbReference>
<keyword evidence="4 9" id="KW-0812">Transmembrane</keyword>
<gene>
    <name evidence="9" type="primary">secE</name>
    <name evidence="11" type="ORF">AQ619_14880</name>
</gene>
<dbReference type="eggNOG" id="COG0690">
    <property type="taxonomic scope" value="Bacteria"/>
</dbReference>
<keyword evidence="5 9" id="KW-0653">Protein transport</keyword>
<dbReference type="NCBIfam" id="TIGR00964">
    <property type="entry name" value="secE_bact"/>
    <property type="match status" value="1"/>
</dbReference>
<feature type="region of interest" description="Disordered" evidence="10">
    <location>
        <begin position="1"/>
        <end position="40"/>
    </location>
</feature>
<dbReference type="GO" id="GO:0065002">
    <property type="term" value="P:intracellular protein transmembrane transport"/>
    <property type="evidence" value="ECO:0007669"/>
    <property type="project" value="UniProtKB-UniRule"/>
</dbReference>
<evidence type="ECO:0000256" key="2">
    <source>
        <dbReference type="ARBA" id="ARBA00022448"/>
    </source>
</evidence>
<evidence type="ECO:0000256" key="3">
    <source>
        <dbReference type="ARBA" id="ARBA00022475"/>
    </source>
</evidence>
<dbReference type="Gene3D" id="1.20.5.1030">
    <property type="entry name" value="Preprotein translocase secy subunit"/>
    <property type="match status" value="1"/>
</dbReference>
<dbReference type="Pfam" id="PF00584">
    <property type="entry name" value="SecE"/>
    <property type="match status" value="1"/>
</dbReference>
<feature type="compositionally biased region" description="Low complexity" evidence="10">
    <location>
        <begin position="17"/>
        <end position="35"/>
    </location>
</feature>
<keyword evidence="3 9" id="KW-1003">Cell membrane</keyword>
<dbReference type="InterPro" id="IPR001901">
    <property type="entry name" value="Translocase_SecE/Sec61-g"/>
</dbReference>
<evidence type="ECO:0000313" key="12">
    <source>
        <dbReference type="Proteomes" id="UP000056905"/>
    </source>
</evidence>
<accession>A0A0P0P2F0</accession>
<proteinExistence type="inferred from homology"/>
<evidence type="ECO:0000256" key="6">
    <source>
        <dbReference type="ARBA" id="ARBA00022989"/>
    </source>
</evidence>
<dbReference type="InterPro" id="IPR038379">
    <property type="entry name" value="SecE_sf"/>
</dbReference>
<evidence type="ECO:0000313" key="11">
    <source>
        <dbReference type="EMBL" id="ALL14529.1"/>
    </source>
</evidence>
<evidence type="ECO:0000256" key="8">
    <source>
        <dbReference type="ARBA" id="ARBA00023136"/>
    </source>
</evidence>
<dbReference type="GO" id="GO:0005886">
    <property type="term" value="C:plasma membrane"/>
    <property type="evidence" value="ECO:0007669"/>
    <property type="project" value="UniProtKB-SubCell"/>
</dbReference>
<dbReference type="GO" id="GO:0009306">
    <property type="term" value="P:protein secretion"/>
    <property type="evidence" value="ECO:0007669"/>
    <property type="project" value="UniProtKB-UniRule"/>
</dbReference>
<dbReference type="HAMAP" id="MF_00422">
    <property type="entry name" value="SecE"/>
    <property type="match status" value="1"/>
</dbReference>
<dbReference type="PANTHER" id="PTHR33910:SF1">
    <property type="entry name" value="PROTEIN TRANSLOCASE SUBUNIT SECE"/>
    <property type="match status" value="1"/>
</dbReference>
<keyword evidence="6 9" id="KW-1133">Transmembrane helix</keyword>
<keyword evidence="2 9" id="KW-0813">Transport</keyword>
<comment type="similarity">
    <text evidence="9">Belongs to the SecE/SEC61-gamma family.</text>
</comment>
<dbReference type="GO" id="GO:0043952">
    <property type="term" value="P:protein transport by the Sec complex"/>
    <property type="evidence" value="ECO:0007669"/>
    <property type="project" value="UniProtKB-UniRule"/>
</dbReference>
<protein>
    <recommendedName>
        <fullName evidence="9">Protein translocase subunit SecE</fullName>
    </recommendedName>
</protein>
<keyword evidence="7 9" id="KW-0811">Translocation</keyword>
<reference evidence="11 12" key="1">
    <citation type="submission" date="2015-10" db="EMBL/GenBank/DDBJ databases">
        <title>Conservation of the essential genome among Caulobacter and Brevundimonas species.</title>
        <authorList>
            <person name="Scott D."/>
            <person name="Ely B."/>
        </authorList>
    </citation>
    <scope>NUCLEOTIDE SEQUENCE [LARGE SCALE GENOMIC DNA]</scope>
    <source>
        <strain evidence="11 12">CB4</strain>
    </source>
</reference>
<dbReference type="Proteomes" id="UP000056905">
    <property type="component" value="Chromosome"/>
</dbReference>
<organism evidence="11 12">
    <name type="scientific">Caulobacter henricii</name>
    <dbReference type="NCBI Taxonomy" id="69395"/>
    <lineage>
        <taxon>Bacteria</taxon>
        <taxon>Pseudomonadati</taxon>
        <taxon>Pseudomonadota</taxon>
        <taxon>Alphaproteobacteria</taxon>
        <taxon>Caulobacterales</taxon>
        <taxon>Caulobacteraceae</taxon>
        <taxon>Caulobacter</taxon>
    </lineage>
</organism>
<dbReference type="KEGG" id="chq:AQ619_14880"/>
<comment type="function">
    <text evidence="9">Essential subunit of the Sec protein translocation channel SecYEG. Clamps together the 2 halves of SecY. May contact the channel plug during translocation.</text>
</comment>
<comment type="subcellular location">
    <subcellularLocation>
        <location evidence="9">Cell membrane</location>
        <topology evidence="9">Single-pass membrane protein</topology>
    </subcellularLocation>
    <subcellularLocation>
        <location evidence="1">Membrane</location>
    </subcellularLocation>
</comment>
<evidence type="ECO:0000256" key="10">
    <source>
        <dbReference type="SAM" id="MobiDB-lite"/>
    </source>
</evidence>
<name>A0A0P0P2F0_9CAUL</name>
<evidence type="ECO:0000256" key="4">
    <source>
        <dbReference type="ARBA" id="ARBA00022692"/>
    </source>
</evidence>
<dbReference type="InterPro" id="IPR005807">
    <property type="entry name" value="SecE_bac"/>
</dbReference>
<dbReference type="GO" id="GO:0006605">
    <property type="term" value="P:protein targeting"/>
    <property type="evidence" value="ECO:0007669"/>
    <property type="project" value="UniProtKB-UniRule"/>
</dbReference>
<dbReference type="RefSeq" id="WP_062149323.1">
    <property type="nucleotide sequence ID" value="NZ_CP013002.1"/>
</dbReference>
<dbReference type="STRING" id="69395.AQ619_14880"/>
<dbReference type="PANTHER" id="PTHR33910">
    <property type="entry name" value="PROTEIN TRANSLOCASE SUBUNIT SECE"/>
    <property type="match status" value="1"/>
</dbReference>
<evidence type="ECO:0000256" key="5">
    <source>
        <dbReference type="ARBA" id="ARBA00022927"/>
    </source>
</evidence>
<evidence type="ECO:0000256" key="9">
    <source>
        <dbReference type="HAMAP-Rule" id="MF_00422"/>
    </source>
</evidence>
<sequence length="103" mass="10693">MARKPGSSPSAIKSRAARTAAALAPAGGAPAAAATPKKKGTNPVQFFREVRAEARKITWTTRKETWITSVMVFMMVVLAALFFSAVDGLLGLGAKALLSFAAG</sequence>
<dbReference type="EMBL" id="CP013002">
    <property type="protein sequence ID" value="ALL14529.1"/>
    <property type="molecule type" value="Genomic_DNA"/>
</dbReference>
<comment type="subunit">
    <text evidence="9">Component of the Sec protein translocase complex. Heterotrimer consisting of SecY, SecE and SecG subunits. The heterotrimers can form oligomers, although 1 heterotrimer is thought to be able to translocate proteins. Interacts with the ribosome. Interacts with SecDF, and other proteins may be involved. Interacts with SecA.</text>
</comment>
<dbReference type="AlphaFoldDB" id="A0A0P0P2F0"/>
<evidence type="ECO:0000256" key="1">
    <source>
        <dbReference type="ARBA" id="ARBA00004370"/>
    </source>
</evidence>
<evidence type="ECO:0000256" key="7">
    <source>
        <dbReference type="ARBA" id="ARBA00023010"/>
    </source>
</evidence>
<keyword evidence="12" id="KW-1185">Reference proteome</keyword>
<keyword evidence="8 9" id="KW-0472">Membrane</keyword>
<feature type="transmembrane region" description="Helical" evidence="9">
    <location>
        <begin position="66"/>
        <end position="90"/>
    </location>
</feature>